<organism evidence="1">
    <name type="scientific">marine sediment metagenome</name>
    <dbReference type="NCBI Taxonomy" id="412755"/>
    <lineage>
        <taxon>unclassified sequences</taxon>
        <taxon>metagenomes</taxon>
        <taxon>ecological metagenomes</taxon>
    </lineage>
</organism>
<sequence length="352" mass="39242">MSRIAIVFSAIVLVVQTGFAADLVTERWGDQKQCRHTRTVTFTDDTEGGGVVARFDLSALPKGARVHRARLLMVVRPDPAVATDGFMGLAGRPKMLWEIRQGPGPLAEPIVVRALAKAYAGKGGPQLTREALRLMGPRYTSFDATETVRAWASGELGNHGLWIRKTPHWDRDRTCLEITYDGVLKNPPSQVTGLKVFHRAGQVFLTFKEVNHPFAGAEEVTWEDLSEWQRKLDRGDVPQVSYRIYRHGEPITAANLRQAELLDEVPQLSALDERMIRSKWKGERLKEVRVKTAPVPRVLVEPKKELPLGVGVFVRSSVKEGRFYYAVTAALDGVENTRKFGPGNSLSKPLVE</sequence>
<proteinExistence type="predicted"/>
<gene>
    <name evidence="1" type="ORF">LCGC14_1935530</name>
</gene>
<protein>
    <submittedName>
        <fullName evidence="1">Uncharacterized protein</fullName>
    </submittedName>
</protein>
<evidence type="ECO:0000313" key="1">
    <source>
        <dbReference type="EMBL" id="KKL87357.1"/>
    </source>
</evidence>
<dbReference type="EMBL" id="LAZR01020855">
    <property type="protein sequence ID" value="KKL87357.1"/>
    <property type="molecule type" value="Genomic_DNA"/>
</dbReference>
<feature type="non-terminal residue" evidence="1">
    <location>
        <position position="352"/>
    </location>
</feature>
<reference evidence="1" key="1">
    <citation type="journal article" date="2015" name="Nature">
        <title>Complex archaea that bridge the gap between prokaryotes and eukaryotes.</title>
        <authorList>
            <person name="Spang A."/>
            <person name="Saw J.H."/>
            <person name="Jorgensen S.L."/>
            <person name="Zaremba-Niedzwiedzka K."/>
            <person name="Martijn J."/>
            <person name="Lind A.E."/>
            <person name="van Eijk R."/>
            <person name="Schleper C."/>
            <person name="Guy L."/>
            <person name="Ettema T.J."/>
        </authorList>
    </citation>
    <scope>NUCLEOTIDE SEQUENCE</scope>
</reference>
<accession>A0A0F9IJE4</accession>
<dbReference type="AlphaFoldDB" id="A0A0F9IJE4"/>
<name>A0A0F9IJE4_9ZZZZ</name>
<comment type="caution">
    <text evidence="1">The sequence shown here is derived from an EMBL/GenBank/DDBJ whole genome shotgun (WGS) entry which is preliminary data.</text>
</comment>